<sequence>MHHDTQERLRQLRGATPAKSHNARTVAALTGNPGCVRRALLDAAGIDKDTLAARLGFPARFGQSPFAITRGNAFEAQVKANGFAQLLTLLRETLGLELAEVGAQDLEEVGGNKNSELRYTRSRQALKAAVDGRDAPTFFDHPLLRLDVGGNDVYLEPDLVAFHHDGVLHVVEIKSFAIIDNQADGTKVAAAARQSAVYVLALRRLLGDDKVSHEVVLVCPKDFSNQPTAVKIDVRKQLINLEHQLTRLARIETLAGQLPDGLSLDPGTHSPAELLENLSTLEARYAPACLASCEMAFLCRHEATGCTDTLGATVREELGGVETVTEALGLAHGTRVPADDQQEAATMLRNTARIYGSAAAA</sequence>
<name>A0ABQ4AWP0_9ACTN</name>
<keyword evidence="2" id="KW-1185">Reference proteome</keyword>
<dbReference type="EMBL" id="BOMP01000161">
    <property type="protein sequence ID" value="GIE45384.1"/>
    <property type="molecule type" value="Genomic_DNA"/>
</dbReference>
<dbReference type="Proteomes" id="UP000631312">
    <property type="component" value="Unassembled WGS sequence"/>
</dbReference>
<gene>
    <name evidence="1" type="ORF">Alo02nite_82820</name>
</gene>
<evidence type="ECO:0000313" key="2">
    <source>
        <dbReference type="Proteomes" id="UP000631312"/>
    </source>
</evidence>
<comment type="caution">
    <text evidence="1">The sequence shown here is derived from an EMBL/GenBank/DDBJ whole genome shotgun (WGS) entry which is preliminary data.</text>
</comment>
<evidence type="ECO:0008006" key="3">
    <source>
        <dbReference type="Google" id="ProtNLM"/>
    </source>
</evidence>
<evidence type="ECO:0000313" key="1">
    <source>
        <dbReference type="EMBL" id="GIE45384.1"/>
    </source>
</evidence>
<proteinExistence type="predicted"/>
<organism evidence="1 2">
    <name type="scientific">Actinoplanes lobatus</name>
    <dbReference type="NCBI Taxonomy" id="113568"/>
    <lineage>
        <taxon>Bacteria</taxon>
        <taxon>Bacillati</taxon>
        <taxon>Actinomycetota</taxon>
        <taxon>Actinomycetes</taxon>
        <taxon>Micromonosporales</taxon>
        <taxon>Micromonosporaceae</taxon>
        <taxon>Actinoplanes</taxon>
    </lineage>
</organism>
<dbReference type="RefSeq" id="WP_189638292.1">
    <property type="nucleotide sequence ID" value="NZ_BOMP01000161.1"/>
</dbReference>
<accession>A0ABQ4AWP0</accession>
<reference evidence="1 2" key="1">
    <citation type="submission" date="2021-01" db="EMBL/GenBank/DDBJ databases">
        <title>Whole genome shotgun sequence of Actinoplanes lobatus NBRC 12513.</title>
        <authorList>
            <person name="Komaki H."/>
            <person name="Tamura T."/>
        </authorList>
    </citation>
    <scope>NUCLEOTIDE SEQUENCE [LARGE SCALE GENOMIC DNA]</scope>
    <source>
        <strain evidence="1 2">NBRC 12513</strain>
    </source>
</reference>
<protein>
    <recommendedName>
        <fullName evidence="3">Secreted protein</fullName>
    </recommendedName>
</protein>